<dbReference type="PROSITE" id="PS50975">
    <property type="entry name" value="ATP_GRASP"/>
    <property type="match status" value="1"/>
</dbReference>
<dbReference type="HAMAP" id="MF_01928">
    <property type="entry name" value="PurK"/>
    <property type="match status" value="1"/>
</dbReference>
<comment type="function">
    <text evidence="6">Catalyzes the ATP-dependent conversion of 5-aminoimidazole ribonucleotide (AIR) and HCO(3)- to N5-carboxyaminoimidazole ribonucleotide (N5-CAIR).</text>
</comment>
<dbReference type="Gene3D" id="3.30.1490.20">
    <property type="entry name" value="ATP-grasp fold, A domain"/>
    <property type="match status" value="1"/>
</dbReference>
<proteinExistence type="inferred from homology"/>
<dbReference type="Pfam" id="PF02222">
    <property type="entry name" value="ATP-grasp"/>
    <property type="match status" value="1"/>
</dbReference>
<evidence type="ECO:0000259" key="7">
    <source>
        <dbReference type="PROSITE" id="PS50975"/>
    </source>
</evidence>
<dbReference type="InterPro" id="IPR003135">
    <property type="entry name" value="ATP-grasp_carboxylate-amine"/>
</dbReference>
<dbReference type="EC" id="6.3.4.18" evidence="5 6"/>
<dbReference type="Gene3D" id="3.40.50.20">
    <property type="match status" value="1"/>
</dbReference>
<gene>
    <name evidence="5 6" type="primary">purK</name>
    <name evidence="8" type="ORF">SAMN05444955_12059</name>
</gene>
<dbReference type="SUPFAM" id="SSF56059">
    <property type="entry name" value="Glutathione synthetase ATP-binding domain-like"/>
    <property type="match status" value="1"/>
</dbReference>
<feature type="binding site" evidence="5">
    <location>
        <position position="113"/>
    </location>
    <ligand>
        <name>ATP</name>
        <dbReference type="ChEBI" id="CHEBI:30616"/>
    </ligand>
</feature>
<evidence type="ECO:0000256" key="2">
    <source>
        <dbReference type="ARBA" id="ARBA00022741"/>
    </source>
</evidence>
<dbReference type="NCBIfam" id="NF004676">
    <property type="entry name" value="PRK06019.1-2"/>
    <property type="match status" value="1"/>
</dbReference>
<dbReference type="InterPro" id="IPR005875">
    <property type="entry name" value="PurK"/>
</dbReference>
<dbReference type="RefSeq" id="WP_089972835.1">
    <property type="nucleotide sequence ID" value="NZ_FOCQ01000020.1"/>
</dbReference>
<feature type="domain" description="ATP-grasp" evidence="7">
    <location>
        <begin position="117"/>
        <end position="305"/>
    </location>
</feature>
<evidence type="ECO:0000256" key="1">
    <source>
        <dbReference type="ARBA" id="ARBA00022598"/>
    </source>
</evidence>
<evidence type="ECO:0000256" key="3">
    <source>
        <dbReference type="ARBA" id="ARBA00022755"/>
    </source>
</evidence>
<dbReference type="InterPro" id="IPR054350">
    <property type="entry name" value="PurT/PurK_preATP-grasp"/>
</dbReference>
<evidence type="ECO:0000256" key="6">
    <source>
        <dbReference type="RuleBase" id="RU361200"/>
    </source>
</evidence>
<evidence type="ECO:0000313" key="8">
    <source>
        <dbReference type="EMBL" id="SEN74117.1"/>
    </source>
</evidence>
<evidence type="ECO:0000256" key="4">
    <source>
        <dbReference type="ARBA" id="ARBA00022840"/>
    </source>
</evidence>
<keyword evidence="2 5" id="KW-0547">Nucleotide-binding</keyword>
<comment type="pathway">
    <text evidence="5 6">Purine metabolism; IMP biosynthesis via de novo pathway; 5-amino-1-(5-phospho-D-ribosyl)imidazole-4-carboxylate from 5-amino-1-(5-phospho-D-ribosyl)imidazole (N5-CAIR route): step 1/2.</text>
</comment>
<dbReference type="UniPathway" id="UPA00074">
    <property type="reaction ID" value="UER00942"/>
</dbReference>
<dbReference type="GO" id="GO:0005524">
    <property type="term" value="F:ATP binding"/>
    <property type="evidence" value="ECO:0007669"/>
    <property type="project" value="UniProtKB-UniRule"/>
</dbReference>
<dbReference type="SUPFAM" id="SSF52440">
    <property type="entry name" value="PreATP-grasp domain"/>
    <property type="match status" value="1"/>
</dbReference>
<keyword evidence="1 5" id="KW-0436">Ligase</keyword>
<dbReference type="Pfam" id="PF22660">
    <property type="entry name" value="RS_preATP-grasp-like"/>
    <property type="match status" value="1"/>
</dbReference>
<dbReference type="Proteomes" id="UP000199695">
    <property type="component" value="Unassembled WGS sequence"/>
</dbReference>
<comment type="subunit">
    <text evidence="5 6">Homodimer.</text>
</comment>
<dbReference type="InterPro" id="IPR011761">
    <property type="entry name" value="ATP-grasp"/>
</dbReference>
<feature type="binding site" evidence="5">
    <location>
        <begin position="275"/>
        <end position="276"/>
    </location>
    <ligand>
        <name>ATP</name>
        <dbReference type="ChEBI" id="CHEBI:30616"/>
    </ligand>
</feature>
<dbReference type="FunFam" id="3.30.470.20:FF:000029">
    <property type="entry name" value="N5-carboxyaminoimidazole ribonucleotide synthase"/>
    <property type="match status" value="1"/>
</dbReference>
<dbReference type="Gene3D" id="3.30.470.20">
    <property type="entry name" value="ATP-grasp fold, B domain"/>
    <property type="match status" value="1"/>
</dbReference>
<dbReference type="SUPFAM" id="SSF51246">
    <property type="entry name" value="Rudiment single hybrid motif"/>
    <property type="match status" value="1"/>
</dbReference>
<dbReference type="STRING" id="1173111.SAMN05444955_12059"/>
<dbReference type="GO" id="GO:0004638">
    <property type="term" value="F:phosphoribosylaminoimidazole carboxylase activity"/>
    <property type="evidence" value="ECO:0007669"/>
    <property type="project" value="InterPro"/>
</dbReference>
<dbReference type="AlphaFoldDB" id="A0A1H8J1P1"/>
<dbReference type="OrthoDB" id="9804625at2"/>
<dbReference type="GO" id="GO:0046872">
    <property type="term" value="F:metal ion binding"/>
    <property type="evidence" value="ECO:0007669"/>
    <property type="project" value="InterPro"/>
</dbReference>
<dbReference type="NCBIfam" id="TIGR01161">
    <property type="entry name" value="purK"/>
    <property type="match status" value="1"/>
</dbReference>
<keyword evidence="4 5" id="KW-0067">ATP-binding</keyword>
<dbReference type="GO" id="GO:0005829">
    <property type="term" value="C:cytosol"/>
    <property type="evidence" value="ECO:0007669"/>
    <property type="project" value="TreeGrafter"/>
</dbReference>
<dbReference type="InterPro" id="IPR011054">
    <property type="entry name" value="Rudment_hybrid_motif"/>
</dbReference>
<evidence type="ECO:0000313" key="9">
    <source>
        <dbReference type="Proteomes" id="UP000199695"/>
    </source>
</evidence>
<dbReference type="FunFam" id="3.30.1490.20:FF:000015">
    <property type="entry name" value="N5-carboxyaminoimidazole ribonucleotide synthase"/>
    <property type="match status" value="1"/>
</dbReference>
<dbReference type="PANTHER" id="PTHR11609">
    <property type="entry name" value="PURINE BIOSYNTHESIS PROTEIN 6/7, PUR6/7"/>
    <property type="match status" value="1"/>
</dbReference>
<dbReference type="GO" id="GO:0034028">
    <property type="term" value="F:5-(carboxyamino)imidazole ribonucleotide synthase activity"/>
    <property type="evidence" value="ECO:0007669"/>
    <property type="project" value="UniProtKB-UniRule"/>
</dbReference>
<dbReference type="PANTHER" id="PTHR11609:SF5">
    <property type="entry name" value="PHOSPHORIBOSYLAMINOIMIDAZOLE CARBOXYLASE"/>
    <property type="match status" value="1"/>
</dbReference>
<feature type="binding site" evidence="5">
    <location>
        <begin position="158"/>
        <end position="164"/>
    </location>
    <ligand>
        <name>ATP</name>
        <dbReference type="ChEBI" id="CHEBI:30616"/>
    </ligand>
</feature>
<feature type="binding site" evidence="5">
    <location>
        <position position="221"/>
    </location>
    <ligand>
        <name>ATP</name>
        <dbReference type="ChEBI" id="CHEBI:30616"/>
    </ligand>
</feature>
<dbReference type="GO" id="GO:0006189">
    <property type="term" value="P:'de novo' IMP biosynthetic process"/>
    <property type="evidence" value="ECO:0007669"/>
    <property type="project" value="UniProtKB-UniRule"/>
</dbReference>
<accession>A0A1H8J1P1</accession>
<organism evidence="8 9">
    <name type="scientific">Lihuaxuella thermophila</name>
    <dbReference type="NCBI Taxonomy" id="1173111"/>
    <lineage>
        <taxon>Bacteria</taxon>
        <taxon>Bacillati</taxon>
        <taxon>Bacillota</taxon>
        <taxon>Bacilli</taxon>
        <taxon>Bacillales</taxon>
        <taxon>Thermoactinomycetaceae</taxon>
        <taxon>Lihuaxuella</taxon>
    </lineage>
</organism>
<evidence type="ECO:0000256" key="5">
    <source>
        <dbReference type="HAMAP-Rule" id="MF_01928"/>
    </source>
</evidence>
<protein>
    <recommendedName>
        <fullName evidence="5 6">N5-carboxyaminoimidazole ribonucleotide synthase</fullName>
        <shortName evidence="5 6">N5-CAIR synthase</shortName>
        <ecNumber evidence="5 6">6.3.4.18</ecNumber>
    </recommendedName>
    <alternativeName>
        <fullName evidence="5 6">5-(carboxyamino)imidazole ribonucleotide synthetase</fullName>
    </alternativeName>
</protein>
<feature type="binding site" evidence="5">
    <location>
        <begin position="190"/>
        <end position="193"/>
    </location>
    <ligand>
        <name>ATP</name>
        <dbReference type="ChEBI" id="CHEBI:30616"/>
    </ligand>
</feature>
<comment type="function">
    <text evidence="5">Catalyzes the ATP-dependent conversion of 5-aminoimidazole ribonucleotide (AIR) and HCO(3)(-) to N5-carboxyaminoimidazole ribonucleotide (N5-CAIR).</text>
</comment>
<name>A0A1H8J1P1_9BACL</name>
<feature type="binding site" evidence="5">
    <location>
        <position position="153"/>
    </location>
    <ligand>
        <name>ATP</name>
        <dbReference type="ChEBI" id="CHEBI:30616"/>
    </ligand>
</feature>
<dbReference type="InterPro" id="IPR040686">
    <property type="entry name" value="PurK_C"/>
</dbReference>
<comment type="catalytic activity">
    <reaction evidence="5 6">
        <text>5-amino-1-(5-phospho-beta-D-ribosyl)imidazole + hydrogencarbonate + ATP = 5-carboxyamino-1-(5-phospho-D-ribosyl)imidazole + ADP + phosphate + 2 H(+)</text>
        <dbReference type="Rhea" id="RHEA:19317"/>
        <dbReference type="ChEBI" id="CHEBI:15378"/>
        <dbReference type="ChEBI" id="CHEBI:17544"/>
        <dbReference type="ChEBI" id="CHEBI:30616"/>
        <dbReference type="ChEBI" id="CHEBI:43474"/>
        <dbReference type="ChEBI" id="CHEBI:58730"/>
        <dbReference type="ChEBI" id="CHEBI:137981"/>
        <dbReference type="ChEBI" id="CHEBI:456216"/>
        <dbReference type="EC" id="6.3.4.18"/>
    </reaction>
</comment>
<keyword evidence="9" id="KW-1185">Reference proteome</keyword>
<feature type="binding site" evidence="5">
    <location>
        <position position="198"/>
    </location>
    <ligand>
        <name>ATP</name>
        <dbReference type="ChEBI" id="CHEBI:30616"/>
    </ligand>
</feature>
<dbReference type="InterPro" id="IPR016185">
    <property type="entry name" value="PreATP-grasp_dom_sf"/>
</dbReference>
<dbReference type="InterPro" id="IPR013815">
    <property type="entry name" value="ATP_grasp_subdomain_1"/>
</dbReference>
<dbReference type="NCBIfam" id="NF004679">
    <property type="entry name" value="PRK06019.1-5"/>
    <property type="match status" value="1"/>
</dbReference>
<dbReference type="NCBIfam" id="NF004675">
    <property type="entry name" value="PRK06019.1-1"/>
    <property type="match status" value="1"/>
</dbReference>
<keyword evidence="3 5" id="KW-0658">Purine biosynthesis</keyword>
<sequence>MKHQNLKQTKMLPGQTIGILGGGQLGRMIILEGRKMGYRFITLDPARDCPGSQVADEHIVGAYDDLAAAQRLAERSDLIVYEFENLSPDVVRQLEQSHCVPQGSRLLEITRHRLEEKRAVEQAGVPVAPYRVIETREDLTSALQELGYPAVLKTTTGGYDGKGQWRIQTPEEVASLPVGMFNGERQYILEKFIPFVKEMSVVVARSVTGEVAAFPPAVNLHRRHILHMSITPAPVSAEIMREAERMAVRVAEHLQVVGLVAVEMFVLPDGGLLVNELAPRPHNSGHYTYDACHTSQFEQFLRAVTGLPLGSPAAYSPAVMVNILGEHAERLMNQFHRLPKEMKVHWYGKKEAKTGRKMGHVTVLADTVEQALQIIESVDIWPPLTDKEKDAIQNEMKQLQEVRSS</sequence>
<reference evidence="8 9" key="1">
    <citation type="submission" date="2016-10" db="EMBL/GenBank/DDBJ databases">
        <authorList>
            <person name="de Groot N.N."/>
        </authorList>
    </citation>
    <scope>NUCLEOTIDE SEQUENCE [LARGE SCALE GENOMIC DNA]</scope>
    <source>
        <strain evidence="8 9">DSM 46701</strain>
    </source>
</reference>
<comment type="similarity">
    <text evidence="5 6">Belongs to the PurK/PurT family.</text>
</comment>
<dbReference type="Pfam" id="PF17769">
    <property type="entry name" value="PurK_C"/>
    <property type="match status" value="1"/>
</dbReference>
<dbReference type="EMBL" id="FOCQ01000020">
    <property type="protein sequence ID" value="SEN74117.1"/>
    <property type="molecule type" value="Genomic_DNA"/>
</dbReference>